<evidence type="ECO:0000313" key="2">
    <source>
        <dbReference type="Proteomes" id="UP001482620"/>
    </source>
</evidence>
<name>A0ABV0SRQ2_9TELE</name>
<dbReference type="EMBL" id="JAHRIQ010002687">
    <property type="protein sequence ID" value="MEQ2222188.1"/>
    <property type="molecule type" value="Genomic_DNA"/>
</dbReference>
<proteinExistence type="predicted"/>
<protein>
    <submittedName>
        <fullName evidence="1">Uncharacterized protein</fullName>
    </submittedName>
</protein>
<reference evidence="1 2" key="1">
    <citation type="submission" date="2021-06" db="EMBL/GenBank/DDBJ databases">
        <authorList>
            <person name="Palmer J.M."/>
        </authorList>
    </citation>
    <scope>NUCLEOTIDE SEQUENCE [LARGE SCALE GENOMIC DNA]</scope>
    <source>
        <strain evidence="2">if_2019</strain>
        <tissue evidence="1">Muscle</tissue>
    </source>
</reference>
<organism evidence="1 2">
    <name type="scientific">Ilyodon furcidens</name>
    <name type="common">goldbreast splitfin</name>
    <dbReference type="NCBI Taxonomy" id="33524"/>
    <lineage>
        <taxon>Eukaryota</taxon>
        <taxon>Metazoa</taxon>
        <taxon>Chordata</taxon>
        <taxon>Craniata</taxon>
        <taxon>Vertebrata</taxon>
        <taxon>Euteleostomi</taxon>
        <taxon>Actinopterygii</taxon>
        <taxon>Neopterygii</taxon>
        <taxon>Teleostei</taxon>
        <taxon>Neoteleostei</taxon>
        <taxon>Acanthomorphata</taxon>
        <taxon>Ovalentaria</taxon>
        <taxon>Atherinomorphae</taxon>
        <taxon>Cyprinodontiformes</taxon>
        <taxon>Goodeidae</taxon>
        <taxon>Ilyodon</taxon>
    </lineage>
</organism>
<sequence length="71" mass="7637">MSTFQCYSPSGGIHSHSTLACQPQSPWLAHFSEPTHSSTMSRSLKPTSYGILTLPKNTISINLSCLSGVLL</sequence>
<comment type="caution">
    <text evidence="1">The sequence shown here is derived from an EMBL/GenBank/DDBJ whole genome shotgun (WGS) entry which is preliminary data.</text>
</comment>
<keyword evidence="2" id="KW-1185">Reference proteome</keyword>
<dbReference type="Proteomes" id="UP001482620">
    <property type="component" value="Unassembled WGS sequence"/>
</dbReference>
<accession>A0ABV0SRQ2</accession>
<evidence type="ECO:0000313" key="1">
    <source>
        <dbReference type="EMBL" id="MEQ2222188.1"/>
    </source>
</evidence>
<gene>
    <name evidence="1" type="ORF">ILYODFUR_023452</name>
</gene>